<proteinExistence type="predicted"/>
<evidence type="ECO:0000313" key="2">
    <source>
        <dbReference type="Proteomes" id="UP001236569"/>
    </source>
</evidence>
<organism evidence="1 2">
    <name type="scientific">Flectobacillus longus</name>
    <dbReference type="NCBI Taxonomy" id="2984207"/>
    <lineage>
        <taxon>Bacteria</taxon>
        <taxon>Pseudomonadati</taxon>
        <taxon>Bacteroidota</taxon>
        <taxon>Cytophagia</taxon>
        <taxon>Cytophagales</taxon>
        <taxon>Flectobacillaceae</taxon>
        <taxon>Flectobacillus</taxon>
    </lineage>
</organism>
<sequence>MNNTLLIEITNPKALGLLHELEELHLIKVLETRTKESKLSDKYRGVFTKEDAQSFNSHTQEMRNEWKGI</sequence>
<name>A0ABT6YMX3_9BACT</name>
<dbReference type="RefSeq" id="WP_283327498.1">
    <property type="nucleotide sequence ID" value="NZ_JASHIC010000013.1"/>
</dbReference>
<dbReference type="EMBL" id="JASHID010000007">
    <property type="protein sequence ID" value="MDI9864953.1"/>
    <property type="molecule type" value="Genomic_DNA"/>
</dbReference>
<reference evidence="1 2" key="1">
    <citation type="submission" date="2023-05" db="EMBL/GenBank/DDBJ databases">
        <title>Novel species of genus Flectobacillus isolated from stream in China.</title>
        <authorList>
            <person name="Lu H."/>
        </authorList>
    </citation>
    <scope>NUCLEOTIDE SEQUENCE [LARGE SCALE GENOMIC DNA]</scope>
    <source>
        <strain evidence="1 2">DC10W</strain>
    </source>
</reference>
<comment type="caution">
    <text evidence="1">The sequence shown here is derived from an EMBL/GenBank/DDBJ whole genome shotgun (WGS) entry which is preliminary data.</text>
</comment>
<accession>A0ABT6YMX3</accession>
<evidence type="ECO:0000313" key="1">
    <source>
        <dbReference type="EMBL" id="MDI9864953.1"/>
    </source>
</evidence>
<dbReference type="Proteomes" id="UP001236569">
    <property type="component" value="Unassembled WGS sequence"/>
</dbReference>
<keyword evidence="2" id="KW-1185">Reference proteome</keyword>
<protein>
    <submittedName>
        <fullName evidence="1">Uncharacterized protein</fullName>
    </submittedName>
</protein>
<gene>
    <name evidence="1" type="ORF">QM480_11500</name>
</gene>